<protein>
    <submittedName>
        <fullName evidence="4">Integration host factor subunit beta</fullName>
    </submittedName>
</protein>
<keyword evidence="5" id="KW-1185">Reference proteome</keyword>
<proteinExistence type="inferred from homology"/>
<dbReference type="SUPFAM" id="SSF47729">
    <property type="entry name" value="IHF-like DNA-binding proteins"/>
    <property type="match status" value="1"/>
</dbReference>
<dbReference type="EMBL" id="WVUD01000077">
    <property type="protein sequence ID" value="MYL85323.1"/>
    <property type="molecule type" value="Genomic_DNA"/>
</dbReference>
<evidence type="ECO:0000313" key="4">
    <source>
        <dbReference type="EMBL" id="MYL85323.1"/>
    </source>
</evidence>
<sequence length="91" mass="10313">MNRSELIKSFAERFNTPDYEASAFVNLFFERIRQALIDGDRVEIRGFGSFSVRDYAPYTGRNPKTGAVATVGPKRLPFFKAGRRLKAHLNG</sequence>
<name>A0A7C9IX24_9BACT</name>
<comment type="caution">
    <text evidence="4">The sequence shown here is derived from an EMBL/GenBank/DDBJ whole genome shotgun (WGS) entry which is preliminary data.</text>
</comment>
<dbReference type="GO" id="GO:0005829">
    <property type="term" value="C:cytosol"/>
    <property type="evidence" value="ECO:0007669"/>
    <property type="project" value="TreeGrafter"/>
</dbReference>
<evidence type="ECO:0000313" key="5">
    <source>
        <dbReference type="Proteomes" id="UP000482487"/>
    </source>
</evidence>
<evidence type="ECO:0000256" key="1">
    <source>
        <dbReference type="ARBA" id="ARBA00010529"/>
    </source>
</evidence>
<dbReference type="OrthoDB" id="9804203at2"/>
<gene>
    <name evidence="4" type="ORF">GTA51_19700</name>
</gene>
<dbReference type="Gene3D" id="4.10.520.10">
    <property type="entry name" value="IHF-like DNA-binding proteins"/>
    <property type="match status" value="1"/>
</dbReference>
<dbReference type="Proteomes" id="UP000482487">
    <property type="component" value="Unassembled WGS sequence"/>
</dbReference>
<dbReference type="Pfam" id="PF00216">
    <property type="entry name" value="Bac_DNA_binding"/>
    <property type="match status" value="1"/>
</dbReference>
<evidence type="ECO:0000256" key="3">
    <source>
        <dbReference type="RuleBase" id="RU003939"/>
    </source>
</evidence>
<dbReference type="CDD" id="cd13836">
    <property type="entry name" value="IHF_B"/>
    <property type="match status" value="1"/>
</dbReference>
<dbReference type="GO" id="GO:0030527">
    <property type="term" value="F:structural constituent of chromatin"/>
    <property type="evidence" value="ECO:0007669"/>
    <property type="project" value="InterPro"/>
</dbReference>
<dbReference type="SMART" id="SM00411">
    <property type="entry name" value="BHL"/>
    <property type="match status" value="1"/>
</dbReference>
<dbReference type="InterPro" id="IPR010992">
    <property type="entry name" value="IHF-like_DNA-bd_dom_sf"/>
</dbReference>
<dbReference type="GO" id="GO:0003677">
    <property type="term" value="F:DNA binding"/>
    <property type="evidence" value="ECO:0007669"/>
    <property type="project" value="UniProtKB-KW"/>
</dbReference>
<comment type="similarity">
    <text evidence="1 3">Belongs to the bacterial histone-like protein family.</text>
</comment>
<dbReference type="PANTHER" id="PTHR33175">
    <property type="entry name" value="DNA-BINDING PROTEIN HU"/>
    <property type="match status" value="1"/>
</dbReference>
<dbReference type="RefSeq" id="WP_160964172.1">
    <property type="nucleotide sequence ID" value="NZ_WVUD01000077.1"/>
</dbReference>
<dbReference type="InterPro" id="IPR000119">
    <property type="entry name" value="Hist_DNA-bd"/>
</dbReference>
<dbReference type="PRINTS" id="PR01727">
    <property type="entry name" value="DNABINDINGHU"/>
</dbReference>
<reference evidence="4 5" key="1">
    <citation type="submission" date="2020-01" db="EMBL/GenBank/DDBJ databases">
        <title>Genome sequence of Desulfovibrio aerotolerans DSM 16695(T).</title>
        <authorList>
            <person name="Karnachuk O."/>
            <person name="Avakyan M."/>
            <person name="Mardanov A."/>
            <person name="Kadnikov V."/>
            <person name="Ravin N."/>
        </authorList>
    </citation>
    <scope>NUCLEOTIDE SEQUENCE [LARGE SCALE GENOMIC DNA]</scope>
    <source>
        <strain evidence="4 5">DSM 16695</strain>
    </source>
</reference>
<dbReference type="PANTHER" id="PTHR33175:SF5">
    <property type="entry name" value="INTEGRATION HOST FACTOR SUBUNIT BETA"/>
    <property type="match status" value="1"/>
</dbReference>
<evidence type="ECO:0000256" key="2">
    <source>
        <dbReference type="ARBA" id="ARBA00023125"/>
    </source>
</evidence>
<dbReference type="AlphaFoldDB" id="A0A7C9IX24"/>
<accession>A0A7C9IX24</accession>
<organism evidence="4 5">
    <name type="scientific">Solidesulfovibrio aerotolerans</name>
    <dbReference type="NCBI Taxonomy" id="295255"/>
    <lineage>
        <taxon>Bacteria</taxon>
        <taxon>Pseudomonadati</taxon>
        <taxon>Thermodesulfobacteriota</taxon>
        <taxon>Desulfovibrionia</taxon>
        <taxon>Desulfovibrionales</taxon>
        <taxon>Desulfovibrionaceae</taxon>
        <taxon>Solidesulfovibrio</taxon>
    </lineage>
</organism>
<keyword evidence="2" id="KW-0238">DNA-binding</keyword>